<dbReference type="EMBL" id="WTFF01000099">
    <property type="protein sequence ID" value="MBW5483318.1"/>
    <property type="molecule type" value="Genomic_DNA"/>
</dbReference>
<proteinExistence type="predicted"/>
<protein>
    <submittedName>
        <fullName evidence="2">Uncharacterized protein</fullName>
    </submittedName>
</protein>
<accession>A0ABS6Z7V9</accession>
<reference evidence="2 3" key="1">
    <citation type="submission" date="2019-12" db="EMBL/GenBank/DDBJ databases">
        <title>Genome sequence of Streptomyces bambusae.</title>
        <authorList>
            <person name="Bansal K."/>
            <person name="Choksket S."/>
            <person name="Korpole S."/>
            <person name="Patil P.B."/>
        </authorList>
    </citation>
    <scope>NUCLEOTIDE SEQUENCE [LARGE SCALE GENOMIC DNA]</scope>
    <source>
        <strain evidence="2 3">SK60</strain>
    </source>
</reference>
<feature type="region of interest" description="Disordered" evidence="1">
    <location>
        <begin position="1"/>
        <end position="88"/>
    </location>
</feature>
<organism evidence="2 3">
    <name type="scientific">Streptomyces bambusae</name>
    <dbReference type="NCBI Taxonomy" id="1550616"/>
    <lineage>
        <taxon>Bacteria</taxon>
        <taxon>Bacillati</taxon>
        <taxon>Actinomycetota</taxon>
        <taxon>Actinomycetes</taxon>
        <taxon>Kitasatosporales</taxon>
        <taxon>Streptomycetaceae</taxon>
        <taxon>Streptomyces</taxon>
    </lineage>
</organism>
<sequence>MSTPPAPSTPPFTSPPPSGPSGGYGALPSPAEPSEGPRRRLWAATGEQSGERVTNRLRRVVEGLPEWSPLPPGEQLIRRPGAAPGDPS</sequence>
<gene>
    <name evidence="2" type="ORF">GPJ59_15830</name>
</gene>
<dbReference type="RefSeq" id="WP_219667781.1">
    <property type="nucleotide sequence ID" value="NZ_WTFF01000099.1"/>
</dbReference>
<comment type="caution">
    <text evidence="2">The sequence shown here is derived from an EMBL/GenBank/DDBJ whole genome shotgun (WGS) entry which is preliminary data.</text>
</comment>
<evidence type="ECO:0000313" key="2">
    <source>
        <dbReference type="EMBL" id="MBW5483318.1"/>
    </source>
</evidence>
<dbReference type="Proteomes" id="UP000812013">
    <property type="component" value="Unassembled WGS sequence"/>
</dbReference>
<name>A0ABS6Z7V9_9ACTN</name>
<keyword evidence="3" id="KW-1185">Reference proteome</keyword>
<feature type="compositionally biased region" description="Pro residues" evidence="1">
    <location>
        <begin position="1"/>
        <end position="19"/>
    </location>
</feature>
<evidence type="ECO:0000313" key="3">
    <source>
        <dbReference type="Proteomes" id="UP000812013"/>
    </source>
</evidence>
<evidence type="ECO:0000256" key="1">
    <source>
        <dbReference type="SAM" id="MobiDB-lite"/>
    </source>
</evidence>